<dbReference type="STRING" id="8090.ENSORLP00000043615"/>
<dbReference type="Bgee" id="ENSORLG00000027594">
    <property type="expression patterns" value="Expressed in brain and 15 other cell types or tissues"/>
</dbReference>
<dbReference type="Ensembl" id="ENSORLT00000038168.1">
    <property type="protein sequence ID" value="ENSORLP00000043615.1"/>
    <property type="gene ID" value="ENSORLG00000027594.1"/>
</dbReference>
<organism evidence="3 4">
    <name type="scientific">Oryzias latipes</name>
    <name type="common">Japanese rice fish</name>
    <name type="synonym">Japanese killifish</name>
    <dbReference type="NCBI Taxonomy" id="8090"/>
    <lineage>
        <taxon>Eukaryota</taxon>
        <taxon>Metazoa</taxon>
        <taxon>Chordata</taxon>
        <taxon>Craniata</taxon>
        <taxon>Vertebrata</taxon>
        <taxon>Euteleostomi</taxon>
        <taxon>Actinopterygii</taxon>
        <taxon>Neopterygii</taxon>
        <taxon>Teleostei</taxon>
        <taxon>Neoteleostei</taxon>
        <taxon>Acanthomorphata</taxon>
        <taxon>Ovalentaria</taxon>
        <taxon>Atherinomorphae</taxon>
        <taxon>Beloniformes</taxon>
        <taxon>Adrianichthyidae</taxon>
        <taxon>Oryziinae</taxon>
        <taxon>Oryzias</taxon>
    </lineage>
</organism>
<proteinExistence type="predicted"/>
<dbReference type="AlphaFoldDB" id="A0A3B3IHR4"/>
<feature type="compositionally biased region" description="Basic and acidic residues" evidence="1">
    <location>
        <begin position="22"/>
        <end position="44"/>
    </location>
</feature>
<dbReference type="Proteomes" id="UP000001038">
    <property type="component" value="Chromosome 14"/>
</dbReference>
<name>A0A3B3IHR4_ORYLA</name>
<keyword evidence="4" id="KW-1185">Reference proteome</keyword>
<feature type="domain" description="Protein RED C-terminal" evidence="2">
    <location>
        <begin position="103"/>
        <end position="130"/>
    </location>
</feature>
<sequence length="158" mass="17868">MSLCLSIFDDIGDYIPTTVPKPPKEKERHRERDDDAKRRHNYFEKPRGEEQQVGCKEKRGGAAECCILTICMCVSVCAGVGGSVRRDSSKEQLGDFFGGSNSYAECYPATMDDLAVDSDEEVDYSKMDQVTTFPSNKDFMKPDRMKLQLCWTDVIKDL</sequence>
<dbReference type="Pfam" id="PF07807">
    <property type="entry name" value="RED_C"/>
    <property type="match status" value="1"/>
</dbReference>
<evidence type="ECO:0000313" key="3">
    <source>
        <dbReference type="Ensembl" id="ENSORLP00000043615.1"/>
    </source>
</evidence>
<reference evidence="3" key="2">
    <citation type="submission" date="2025-08" db="UniProtKB">
        <authorList>
            <consortium name="Ensembl"/>
        </authorList>
    </citation>
    <scope>IDENTIFICATION</scope>
    <source>
        <strain evidence="3">Hd-rR</strain>
    </source>
</reference>
<dbReference type="InterPro" id="IPR039896">
    <property type="entry name" value="Red-like"/>
</dbReference>
<dbReference type="PANTHER" id="PTHR12765">
    <property type="entry name" value="RED PROTEIN IK FACTOR CYTOKINE IK"/>
    <property type="match status" value="1"/>
</dbReference>
<protein>
    <recommendedName>
        <fullName evidence="2">Protein RED C-terminal domain-containing protein</fullName>
    </recommendedName>
</protein>
<reference evidence="3" key="3">
    <citation type="submission" date="2025-09" db="UniProtKB">
        <authorList>
            <consortium name="Ensembl"/>
        </authorList>
    </citation>
    <scope>IDENTIFICATION</scope>
    <source>
        <strain evidence="3">Hd-rR</strain>
    </source>
</reference>
<feature type="region of interest" description="Disordered" evidence="1">
    <location>
        <begin position="16"/>
        <end position="44"/>
    </location>
</feature>
<dbReference type="GeneTree" id="ENSGT00940000178638"/>
<accession>A0A3B3IHR4</accession>
<reference evidence="3 4" key="1">
    <citation type="journal article" date="2007" name="Nature">
        <title>The medaka draft genome and insights into vertebrate genome evolution.</title>
        <authorList>
            <person name="Kasahara M."/>
            <person name="Naruse K."/>
            <person name="Sasaki S."/>
            <person name="Nakatani Y."/>
            <person name="Qu W."/>
            <person name="Ahsan B."/>
            <person name="Yamada T."/>
            <person name="Nagayasu Y."/>
            <person name="Doi K."/>
            <person name="Kasai Y."/>
            <person name="Jindo T."/>
            <person name="Kobayashi D."/>
            <person name="Shimada A."/>
            <person name="Toyoda A."/>
            <person name="Kuroki Y."/>
            <person name="Fujiyama A."/>
            <person name="Sasaki T."/>
            <person name="Shimizu A."/>
            <person name="Asakawa S."/>
            <person name="Shimizu N."/>
            <person name="Hashimoto S."/>
            <person name="Yang J."/>
            <person name="Lee Y."/>
            <person name="Matsushima K."/>
            <person name="Sugano S."/>
            <person name="Sakaizumi M."/>
            <person name="Narita T."/>
            <person name="Ohishi K."/>
            <person name="Haga S."/>
            <person name="Ohta F."/>
            <person name="Nomoto H."/>
            <person name="Nogata K."/>
            <person name="Morishita T."/>
            <person name="Endo T."/>
            <person name="Shin-I T."/>
            <person name="Takeda H."/>
            <person name="Morishita S."/>
            <person name="Kohara Y."/>
        </authorList>
    </citation>
    <scope>NUCLEOTIDE SEQUENCE [LARGE SCALE GENOMIC DNA]</scope>
    <source>
        <strain evidence="3 4">Hd-rR</strain>
    </source>
</reference>
<evidence type="ECO:0000313" key="4">
    <source>
        <dbReference type="Proteomes" id="UP000001038"/>
    </source>
</evidence>
<dbReference type="InterPro" id="IPR012492">
    <property type="entry name" value="RED_C"/>
</dbReference>
<dbReference type="InParanoid" id="A0A3B3IHR4"/>
<evidence type="ECO:0000259" key="2">
    <source>
        <dbReference type="Pfam" id="PF07807"/>
    </source>
</evidence>
<evidence type="ECO:0000256" key="1">
    <source>
        <dbReference type="SAM" id="MobiDB-lite"/>
    </source>
</evidence>